<feature type="signal peptide" evidence="1">
    <location>
        <begin position="1"/>
        <end position="23"/>
    </location>
</feature>
<dbReference type="AlphaFoldDB" id="A0A1M7ZE19"/>
<dbReference type="Proteomes" id="UP000184609">
    <property type="component" value="Unassembled WGS sequence"/>
</dbReference>
<keyword evidence="1" id="KW-0732">Signal</keyword>
<dbReference type="InterPro" id="IPR013830">
    <property type="entry name" value="SGNH_hydro"/>
</dbReference>
<dbReference type="STRING" id="1073327.SAMN04488108_2573"/>
<evidence type="ECO:0000259" key="2">
    <source>
        <dbReference type="Pfam" id="PF13472"/>
    </source>
</evidence>
<reference evidence="4" key="1">
    <citation type="submission" date="2016-12" db="EMBL/GenBank/DDBJ databases">
        <authorList>
            <person name="Varghese N."/>
            <person name="Submissions S."/>
        </authorList>
    </citation>
    <scope>NUCLEOTIDE SEQUENCE [LARGE SCALE GENOMIC DNA]</scope>
    <source>
        <strain evidence="4">DSM 25035</strain>
    </source>
</reference>
<dbReference type="GO" id="GO:0004622">
    <property type="term" value="F:phosphatidylcholine lysophospholipase activity"/>
    <property type="evidence" value="ECO:0007669"/>
    <property type="project" value="TreeGrafter"/>
</dbReference>
<dbReference type="Gene3D" id="3.40.50.1110">
    <property type="entry name" value="SGNH hydrolase"/>
    <property type="match status" value="1"/>
</dbReference>
<gene>
    <name evidence="3" type="ORF">SAMN04488108_2573</name>
</gene>
<protein>
    <submittedName>
        <fullName evidence="3">Lysophospholipase L1</fullName>
    </submittedName>
</protein>
<proteinExistence type="predicted"/>
<evidence type="ECO:0000313" key="4">
    <source>
        <dbReference type="Proteomes" id="UP000184609"/>
    </source>
</evidence>
<accession>A0A1M7ZE19</accession>
<feature type="chain" id="PRO_5012681067" evidence="1">
    <location>
        <begin position="24"/>
        <end position="220"/>
    </location>
</feature>
<feature type="domain" description="SGNH hydrolase-type esterase" evidence="2">
    <location>
        <begin position="59"/>
        <end position="209"/>
    </location>
</feature>
<dbReference type="InterPro" id="IPR036514">
    <property type="entry name" value="SGNH_hydro_sf"/>
</dbReference>
<dbReference type="EMBL" id="FRXN01000003">
    <property type="protein sequence ID" value="SHO63171.1"/>
    <property type="molecule type" value="Genomic_DNA"/>
</dbReference>
<name>A0A1M7ZE19_9BACT</name>
<dbReference type="Pfam" id="PF13472">
    <property type="entry name" value="Lipase_GDSL_2"/>
    <property type="match status" value="1"/>
</dbReference>
<dbReference type="InterPro" id="IPR051532">
    <property type="entry name" value="Ester_Hydrolysis_Enzymes"/>
</dbReference>
<evidence type="ECO:0000256" key="1">
    <source>
        <dbReference type="SAM" id="SignalP"/>
    </source>
</evidence>
<dbReference type="PANTHER" id="PTHR30383">
    <property type="entry name" value="THIOESTERASE 1/PROTEASE 1/LYSOPHOSPHOLIPASE L1"/>
    <property type="match status" value="1"/>
</dbReference>
<evidence type="ECO:0000313" key="3">
    <source>
        <dbReference type="EMBL" id="SHO63171.1"/>
    </source>
</evidence>
<keyword evidence="4" id="KW-1185">Reference proteome</keyword>
<dbReference type="PANTHER" id="PTHR30383:SF5">
    <property type="entry name" value="SGNH HYDROLASE-TYPE ESTERASE DOMAIN-CONTAINING PROTEIN"/>
    <property type="match status" value="1"/>
</dbReference>
<sequence length="220" mass="25010">MKKPFNLLLIAICLFFGSQISIAQTVPFENEVKEISARIDEAGWEPGETVFTGSSSVRMWKSLEAEFPSHDVLNTGFGGSKASDLEKHLFPLVLRFEPKKVFIYEGDNDLWADVAVADIMESLDNIVSRILIANPHTEVNLISAKPSPSRWSKKQNYLILNDLMRQYAQTHEGVGYVSVWEALLDSDGNPRPELYIQDQLHLNEDGYKLWSAEFRPFMED</sequence>
<dbReference type="SUPFAM" id="SSF52266">
    <property type="entry name" value="SGNH hydrolase"/>
    <property type="match status" value="1"/>
</dbReference>
<organism evidence="3 4">
    <name type="scientific">Algoriphagus zhangzhouensis</name>
    <dbReference type="NCBI Taxonomy" id="1073327"/>
    <lineage>
        <taxon>Bacteria</taxon>
        <taxon>Pseudomonadati</taxon>
        <taxon>Bacteroidota</taxon>
        <taxon>Cytophagia</taxon>
        <taxon>Cytophagales</taxon>
        <taxon>Cyclobacteriaceae</taxon>
        <taxon>Algoriphagus</taxon>
    </lineage>
</organism>